<dbReference type="OrthoDB" id="5984298at2759"/>
<dbReference type="EMBL" id="CAACVG010005941">
    <property type="protein sequence ID" value="VEN39785.1"/>
    <property type="molecule type" value="Genomic_DNA"/>
</dbReference>
<accession>A0A653BVX1</accession>
<dbReference type="GO" id="GO:1990904">
    <property type="term" value="C:ribonucleoprotein complex"/>
    <property type="evidence" value="ECO:0007669"/>
    <property type="project" value="UniProtKB-KW"/>
</dbReference>
<dbReference type="GO" id="GO:0005761">
    <property type="term" value="C:mitochondrial ribosome"/>
    <property type="evidence" value="ECO:0007669"/>
    <property type="project" value="InterPro"/>
</dbReference>
<reference evidence="4 5" key="1">
    <citation type="submission" date="2019-01" db="EMBL/GenBank/DDBJ databases">
        <authorList>
            <person name="Sayadi A."/>
        </authorList>
    </citation>
    <scope>NUCLEOTIDE SEQUENCE [LARGE SCALE GENOMIC DNA]</scope>
</reference>
<proteinExistence type="predicted"/>
<dbReference type="Gene3D" id="3.30.70.600">
    <property type="entry name" value="Ribosomal protein S10 domain"/>
    <property type="match status" value="1"/>
</dbReference>
<feature type="domain" description="Small ribosomal subunit protein uS10" evidence="3">
    <location>
        <begin position="46"/>
        <end position="141"/>
    </location>
</feature>
<name>A0A653BVX1_CALMS</name>
<dbReference type="InterPro" id="IPR027487">
    <property type="entry name" value="Ribosomal_mL48"/>
</dbReference>
<evidence type="ECO:0000313" key="5">
    <source>
        <dbReference type="Proteomes" id="UP000410492"/>
    </source>
</evidence>
<keyword evidence="5" id="KW-1185">Reference proteome</keyword>
<protein>
    <recommendedName>
        <fullName evidence="3">Small ribosomal subunit protein uS10 domain-containing protein</fullName>
    </recommendedName>
</protein>
<organism evidence="4 5">
    <name type="scientific">Callosobruchus maculatus</name>
    <name type="common">Southern cowpea weevil</name>
    <name type="synonym">Pulse bruchid</name>
    <dbReference type="NCBI Taxonomy" id="64391"/>
    <lineage>
        <taxon>Eukaryota</taxon>
        <taxon>Metazoa</taxon>
        <taxon>Ecdysozoa</taxon>
        <taxon>Arthropoda</taxon>
        <taxon>Hexapoda</taxon>
        <taxon>Insecta</taxon>
        <taxon>Pterygota</taxon>
        <taxon>Neoptera</taxon>
        <taxon>Endopterygota</taxon>
        <taxon>Coleoptera</taxon>
        <taxon>Polyphaga</taxon>
        <taxon>Cucujiformia</taxon>
        <taxon>Chrysomeloidea</taxon>
        <taxon>Chrysomelidae</taxon>
        <taxon>Bruchinae</taxon>
        <taxon>Bruchini</taxon>
        <taxon>Callosobruchus</taxon>
    </lineage>
</organism>
<dbReference type="SMART" id="SM01403">
    <property type="entry name" value="Ribosomal_S10"/>
    <property type="match status" value="1"/>
</dbReference>
<dbReference type="SUPFAM" id="SSF54999">
    <property type="entry name" value="Ribosomal protein S10"/>
    <property type="match status" value="1"/>
</dbReference>
<evidence type="ECO:0000313" key="4">
    <source>
        <dbReference type="EMBL" id="VEN39785.1"/>
    </source>
</evidence>
<gene>
    <name evidence="4" type="ORF">CALMAC_LOCUS4178</name>
</gene>
<dbReference type="InterPro" id="IPR027486">
    <property type="entry name" value="Ribosomal_uS10_dom"/>
</dbReference>
<dbReference type="AlphaFoldDB" id="A0A653BVX1"/>
<evidence type="ECO:0000259" key="3">
    <source>
        <dbReference type="SMART" id="SM01403"/>
    </source>
</evidence>
<dbReference type="PANTHER" id="PTHR13473">
    <property type="entry name" value="MITOCHONDRIAL RIBOSOMAL PROTEIN L48"/>
    <property type="match status" value="1"/>
</dbReference>
<dbReference type="PANTHER" id="PTHR13473:SF0">
    <property type="entry name" value="LARGE RIBOSOMAL SUBUNIT PROTEIN ML48"/>
    <property type="match status" value="1"/>
</dbReference>
<evidence type="ECO:0000256" key="2">
    <source>
        <dbReference type="ARBA" id="ARBA00023274"/>
    </source>
</evidence>
<keyword evidence="1" id="KW-0689">Ribosomal protein</keyword>
<dbReference type="Pfam" id="PF00338">
    <property type="entry name" value="Ribosomal_S10"/>
    <property type="match status" value="1"/>
</dbReference>
<dbReference type="InterPro" id="IPR036838">
    <property type="entry name" value="Ribosomal_uS10_dom_sf"/>
</dbReference>
<keyword evidence="2" id="KW-0687">Ribonucleoprotein</keyword>
<sequence>MKAFRILSKSVVKIIQNETRRFSGTLYEPSYLDEIKSKTPLYDTLNIILSGYDYPILENYQKQLHNLLKNMEIDVEETWPLPPQHIQVSTYKPKSELVQSQYLLKTFERIIQITDVPSIKLPVIIRVIEAGLPAGVSVNIRPHEESDENNRYIPDSELTALKHELEELGGPSKKR</sequence>
<dbReference type="Proteomes" id="UP000410492">
    <property type="component" value="Unassembled WGS sequence"/>
</dbReference>
<evidence type="ECO:0000256" key="1">
    <source>
        <dbReference type="ARBA" id="ARBA00022980"/>
    </source>
</evidence>